<evidence type="ECO:0000256" key="3">
    <source>
        <dbReference type="ARBA" id="ARBA00023163"/>
    </source>
</evidence>
<dbReference type="InterPro" id="IPR050109">
    <property type="entry name" value="HTH-type_TetR-like_transc_reg"/>
</dbReference>
<evidence type="ECO:0000256" key="2">
    <source>
        <dbReference type="ARBA" id="ARBA00023125"/>
    </source>
</evidence>
<keyword evidence="7" id="KW-1185">Reference proteome</keyword>
<feature type="domain" description="HTH tetR-type" evidence="5">
    <location>
        <begin position="14"/>
        <end position="74"/>
    </location>
</feature>
<reference evidence="7" key="1">
    <citation type="journal article" date="2019" name="Int. J. Syst. Evol. Microbiol.">
        <title>The Global Catalogue of Microorganisms (GCM) 10K type strain sequencing project: providing services to taxonomists for standard genome sequencing and annotation.</title>
        <authorList>
            <consortium name="The Broad Institute Genomics Platform"/>
            <consortium name="The Broad Institute Genome Sequencing Center for Infectious Disease"/>
            <person name="Wu L."/>
            <person name="Ma J."/>
        </authorList>
    </citation>
    <scope>NUCLEOTIDE SEQUENCE [LARGE SCALE GENOMIC DNA]</scope>
    <source>
        <strain evidence="7">JCM 18298</strain>
    </source>
</reference>
<dbReference type="Pfam" id="PF13305">
    <property type="entry name" value="TetR_C_33"/>
    <property type="match status" value="1"/>
</dbReference>
<dbReference type="PANTHER" id="PTHR30055:SF243">
    <property type="entry name" value="HTH-TYPE TRANSCRIPTIONAL REGULATOR RV1816"/>
    <property type="match status" value="1"/>
</dbReference>
<evidence type="ECO:0000256" key="4">
    <source>
        <dbReference type="PROSITE-ProRule" id="PRU00335"/>
    </source>
</evidence>
<dbReference type="SUPFAM" id="SSF46689">
    <property type="entry name" value="Homeodomain-like"/>
    <property type="match status" value="1"/>
</dbReference>
<dbReference type="PANTHER" id="PTHR30055">
    <property type="entry name" value="HTH-TYPE TRANSCRIPTIONAL REGULATOR RUTR"/>
    <property type="match status" value="1"/>
</dbReference>
<dbReference type="RefSeq" id="WP_345498109.1">
    <property type="nucleotide sequence ID" value="NZ_BAABJM010000005.1"/>
</dbReference>
<dbReference type="InterPro" id="IPR001647">
    <property type="entry name" value="HTH_TetR"/>
</dbReference>
<gene>
    <name evidence="6" type="ORF">GCM10023318_48440</name>
</gene>
<keyword evidence="3" id="KW-0804">Transcription</keyword>
<protein>
    <submittedName>
        <fullName evidence="6">TetR/AcrR family transcriptional regulator</fullName>
    </submittedName>
</protein>
<evidence type="ECO:0000313" key="6">
    <source>
        <dbReference type="EMBL" id="GAA5063559.1"/>
    </source>
</evidence>
<dbReference type="Gene3D" id="1.10.357.10">
    <property type="entry name" value="Tetracycline Repressor, domain 2"/>
    <property type="match status" value="1"/>
</dbReference>
<dbReference type="InterPro" id="IPR036271">
    <property type="entry name" value="Tet_transcr_reg_TetR-rel_C_sf"/>
</dbReference>
<proteinExistence type="predicted"/>
<organism evidence="6 7">
    <name type="scientific">Nocardia callitridis</name>
    <dbReference type="NCBI Taxonomy" id="648753"/>
    <lineage>
        <taxon>Bacteria</taxon>
        <taxon>Bacillati</taxon>
        <taxon>Actinomycetota</taxon>
        <taxon>Actinomycetes</taxon>
        <taxon>Mycobacteriales</taxon>
        <taxon>Nocardiaceae</taxon>
        <taxon>Nocardia</taxon>
    </lineage>
</organism>
<comment type="caution">
    <text evidence="6">The sequence shown here is derived from an EMBL/GenBank/DDBJ whole genome shotgun (WGS) entry which is preliminary data.</text>
</comment>
<sequence>MDAKTPSSRERYRAQVREEIKQHARDQIATSGVSALSLNAIAKQVGMSGPALYRYFASRDDLITALIRDAYRSLAETLRTELDSGGGVTGLAYAVRAWALTDPQRYFLIYGTPIPGYHAPGDTIEISDRVMKVLLEAFAALPTPQPSTPFDTHLEHHRHWASDDSLPTTTLHRAVSFWTRLHGVLSLELAGQFTGMGFDPTILFADELDTLLPTEHERPTPTKRKR</sequence>
<keyword evidence="1" id="KW-0805">Transcription regulation</keyword>
<dbReference type="Proteomes" id="UP001500603">
    <property type="component" value="Unassembled WGS sequence"/>
</dbReference>
<evidence type="ECO:0000256" key="1">
    <source>
        <dbReference type="ARBA" id="ARBA00023015"/>
    </source>
</evidence>
<feature type="DNA-binding region" description="H-T-H motif" evidence="4">
    <location>
        <begin position="37"/>
        <end position="56"/>
    </location>
</feature>
<dbReference type="InterPro" id="IPR025996">
    <property type="entry name" value="MT1864/Rv1816-like_C"/>
</dbReference>
<keyword evidence="2 4" id="KW-0238">DNA-binding</keyword>
<dbReference type="SUPFAM" id="SSF48498">
    <property type="entry name" value="Tetracyclin repressor-like, C-terminal domain"/>
    <property type="match status" value="1"/>
</dbReference>
<evidence type="ECO:0000313" key="7">
    <source>
        <dbReference type="Proteomes" id="UP001500603"/>
    </source>
</evidence>
<dbReference type="Pfam" id="PF00440">
    <property type="entry name" value="TetR_N"/>
    <property type="match status" value="1"/>
</dbReference>
<accession>A0ABP9KQD4</accession>
<dbReference type="PROSITE" id="PS50977">
    <property type="entry name" value="HTH_TETR_2"/>
    <property type="match status" value="1"/>
</dbReference>
<name>A0ABP9KQD4_9NOCA</name>
<evidence type="ECO:0000259" key="5">
    <source>
        <dbReference type="PROSITE" id="PS50977"/>
    </source>
</evidence>
<dbReference type="EMBL" id="BAABJM010000005">
    <property type="protein sequence ID" value="GAA5063559.1"/>
    <property type="molecule type" value="Genomic_DNA"/>
</dbReference>
<dbReference type="InterPro" id="IPR009057">
    <property type="entry name" value="Homeodomain-like_sf"/>
</dbReference>